<dbReference type="EMBL" id="JARVLH010000002">
    <property type="protein sequence ID" value="MEX5284648.1"/>
    <property type="molecule type" value="Genomic_DNA"/>
</dbReference>
<comment type="subcellular location">
    <subcellularLocation>
        <location evidence="8">Cytoplasm</location>
    </subcellularLocation>
</comment>
<evidence type="ECO:0000256" key="3">
    <source>
        <dbReference type="ARBA" id="ARBA00022723"/>
    </source>
</evidence>
<dbReference type="CDD" id="cd02503">
    <property type="entry name" value="MobA"/>
    <property type="match status" value="1"/>
</dbReference>
<dbReference type="Pfam" id="PF03205">
    <property type="entry name" value="MobB"/>
    <property type="match status" value="1"/>
</dbReference>
<comment type="catalytic activity">
    <reaction evidence="8">
        <text>Mo-molybdopterin + GTP + H(+) = Mo-molybdopterin guanine dinucleotide + diphosphate</text>
        <dbReference type="Rhea" id="RHEA:34243"/>
        <dbReference type="ChEBI" id="CHEBI:15378"/>
        <dbReference type="ChEBI" id="CHEBI:33019"/>
        <dbReference type="ChEBI" id="CHEBI:37565"/>
        <dbReference type="ChEBI" id="CHEBI:71302"/>
        <dbReference type="ChEBI" id="CHEBI:71310"/>
        <dbReference type="EC" id="2.7.7.77"/>
    </reaction>
</comment>
<keyword evidence="12" id="KW-1185">Reference proteome</keyword>
<keyword evidence="3 8" id="KW-0479">Metal-binding</keyword>
<dbReference type="InterPro" id="IPR025877">
    <property type="entry name" value="MobA-like_NTP_Trfase"/>
</dbReference>
<evidence type="ECO:0000256" key="2">
    <source>
        <dbReference type="ARBA" id="ARBA00022679"/>
    </source>
</evidence>
<dbReference type="InterPro" id="IPR029044">
    <property type="entry name" value="Nucleotide-diphossugar_trans"/>
</dbReference>
<comment type="similarity">
    <text evidence="8">Belongs to the MobA family.</text>
</comment>
<dbReference type="PANTHER" id="PTHR19136">
    <property type="entry name" value="MOLYBDENUM COFACTOR GUANYLYLTRANSFERASE"/>
    <property type="match status" value="1"/>
</dbReference>
<comment type="cofactor">
    <cofactor evidence="8">
        <name>Mg(2+)</name>
        <dbReference type="ChEBI" id="CHEBI:18420"/>
    </cofactor>
</comment>
<feature type="domain" description="MobA-like NTP transferase" evidence="10">
    <location>
        <begin position="16"/>
        <end position="170"/>
    </location>
</feature>
<protein>
    <recommendedName>
        <fullName evidence="8">Probable molybdenum cofactor guanylyltransferase</fullName>
        <shortName evidence="8">MoCo guanylyltransferase</shortName>
        <ecNumber evidence="8">2.7.7.77</ecNumber>
    </recommendedName>
    <alternativeName>
        <fullName evidence="8">GTP:molybdopterin guanylyltransferase</fullName>
    </alternativeName>
    <alternativeName>
        <fullName evidence="8">Mo-MPT guanylyltransferase</fullName>
    </alternativeName>
    <alternativeName>
        <fullName evidence="8">Molybdopterin guanylyltransferase</fullName>
    </alternativeName>
    <alternativeName>
        <fullName evidence="8">Molybdopterin-guanine dinucleotide synthase</fullName>
        <shortName evidence="8">MGD synthase</shortName>
    </alternativeName>
</protein>
<dbReference type="Gene3D" id="3.40.50.300">
    <property type="entry name" value="P-loop containing nucleotide triphosphate hydrolases"/>
    <property type="match status" value="1"/>
</dbReference>
<keyword evidence="7 8" id="KW-0501">Molybdenum cofactor biosynthesis</keyword>
<evidence type="ECO:0000256" key="8">
    <source>
        <dbReference type="HAMAP-Rule" id="MF_00316"/>
    </source>
</evidence>
<evidence type="ECO:0000256" key="4">
    <source>
        <dbReference type="ARBA" id="ARBA00022741"/>
    </source>
</evidence>
<dbReference type="InterPro" id="IPR027417">
    <property type="entry name" value="P-loop_NTPase"/>
</dbReference>
<evidence type="ECO:0000256" key="6">
    <source>
        <dbReference type="ARBA" id="ARBA00023134"/>
    </source>
</evidence>
<evidence type="ECO:0000259" key="10">
    <source>
        <dbReference type="Pfam" id="PF12804"/>
    </source>
</evidence>
<feature type="binding site" evidence="8">
    <location>
        <begin position="18"/>
        <end position="20"/>
    </location>
    <ligand>
        <name>GTP</name>
        <dbReference type="ChEBI" id="CHEBI:37565"/>
    </ligand>
</feature>
<comment type="domain">
    <text evidence="8">The N-terminal domain determines nucleotide recognition and specific binding, while the C-terminal domain determines the specific binding to the target protein.</text>
</comment>
<dbReference type="InterPro" id="IPR013482">
    <property type="entry name" value="Molybde_CF_guanTrfase"/>
</dbReference>
<dbReference type="SUPFAM" id="SSF53448">
    <property type="entry name" value="Nucleotide-diphospho-sugar transferases"/>
    <property type="match status" value="1"/>
</dbReference>
<evidence type="ECO:0000313" key="12">
    <source>
        <dbReference type="Proteomes" id="UP001559623"/>
    </source>
</evidence>
<dbReference type="PANTHER" id="PTHR19136:SF81">
    <property type="entry name" value="MOLYBDENUM COFACTOR GUANYLYLTRANSFERASE"/>
    <property type="match status" value="1"/>
</dbReference>
<dbReference type="EC" id="2.7.7.77" evidence="8"/>
<evidence type="ECO:0000313" key="11">
    <source>
        <dbReference type="EMBL" id="MEX5284648.1"/>
    </source>
</evidence>
<dbReference type="Pfam" id="PF12804">
    <property type="entry name" value="NTP_transf_3"/>
    <property type="match status" value="1"/>
</dbReference>
<evidence type="ECO:0000256" key="1">
    <source>
        <dbReference type="ARBA" id="ARBA00022490"/>
    </source>
</evidence>
<comment type="function">
    <text evidence="8">Transfers a GMP moiety from GTP to Mo-molybdopterin (Mo-MPT) cofactor (Moco or molybdenum cofactor) to form Mo-molybdopterin guanine dinucleotide (Mo-MGD) cofactor.</text>
</comment>
<feature type="binding site" evidence="8">
    <location>
        <position position="30"/>
    </location>
    <ligand>
        <name>GTP</name>
        <dbReference type="ChEBI" id="CHEBI:37565"/>
    </ligand>
</feature>
<comment type="caution">
    <text evidence="8">Lacks conserved residue(s) required for the propagation of feature annotation.</text>
</comment>
<keyword evidence="6 8" id="KW-0342">GTP-binding</keyword>
<keyword evidence="2 8" id="KW-0808">Transferase</keyword>
<keyword evidence="4 8" id="KW-0547">Nucleotide-binding</keyword>
<proteinExistence type="inferred from homology"/>
<dbReference type="NCBIfam" id="TIGR00176">
    <property type="entry name" value="mobB"/>
    <property type="match status" value="1"/>
</dbReference>
<feature type="binding site" evidence="8">
    <location>
        <position position="110"/>
    </location>
    <ligand>
        <name>Mg(2+)</name>
        <dbReference type="ChEBI" id="CHEBI:18420"/>
    </ligand>
</feature>
<evidence type="ECO:0000256" key="5">
    <source>
        <dbReference type="ARBA" id="ARBA00022842"/>
    </source>
</evidence>
<dbReference type="InterPro" id="IPR004435">
    <property type="entry name" value="MobB_dom"/>
</dbReference>
<gene>
    <name evidence="11" type="primary">mobB</name>
    <name evidence="8" type="synonym">mobA</name>
    <name evidence="11" type="ORF">QCO44_03200</name>
</gene>
<evidence type="ECO:0000259" key="9">
    <source>
        <dbReference type="Pfam" id="PF03205"/>
    </source>
</evidence>
<sequence length="390" mass="41735">MREKVRLQSLADVTLLVVAGGRSRRMGEDKRWLDVGGVPLLEGLLKKAAAAGFAEIFLCVEERSERLQDLASRYGARILVDETAGQGPVAGLSRGLAASSHAWFFAVSADMPFFSFDAARELLPKAKGAARAVVPVAEGRCEPLAALYHKETAHVFSAAMAAGERSLRRAAAALPVLDVPVRAGARFFNVNTPAALRLARGRAANLVRRVPIVSIVAPASGTGKTTFVEKLLPLLTSRGVRVGVVKSDAHGIVLNDGTKDSGRFRAAGASSVAVVAPAGFWLYERTQEKLSLEAAATRMTGVDLVLIETRSHGVFPALSLWRELEEPLLDERVAALFSSCHERQAEGILQLDLEAMEDAAHLVLFLMGREEGFDLRRIAWDGGHSGKGGA</sequence>
<comment type="caution">
    <text evidence="11">The sequence shown here is derived from an EMBL/GenBank/DDBJ whole genome shotgun (WGS) entry which is preliminary data.</text>
</comment>
<accession>A0ABV3X3G1</accession>
<feature type="binding site" evidence="8">
    <location>
        <position position="81"/>
    </location>
    <ligand>
        <name>GTP</name>
        <dbReference type="ChEBI" id="CHEBI:37565"/>
    </ligand>
</feature>
<dbReference type="RefSeq" id="WP_368846381.1">
    <property type="nucleotide sequence ID" value="NZ_CP194411.1"/>
</dbReference>
<evidence type="ECO:0000256" key="7">
    <source>
        <dbReference type="ARBA" id="ARBA00023150"/>
    </source>
</evidence>
<feature type="domain" description="Molybdopterin-guanine dinucleotide biosynthesis protein B (MobB)" evidence="9">
    <location>
        <begin position="213"/>
        <end position="327"/>
    </location>
</feature>
<keyword evidence="5 8" id="KW-0460">Magnesium</keyword>
<dbReference type="SUPFAM" id="SSF52540">
    <property type="entry name" value="P-loop containing nucleoside triphosphate hydrolases"/>
    <property type="match status" value="1"/>
</dbReference>
<dbReference type="Proteomes" id="UP001559623">
    <property type="component" value="Unassembled WGS sequence"/>
</dbReference>
<dbReference type="HAMAP" id="MF_00316">
    <property type="entry name" value="MobA"/>
    <property type="match status" value="1"/>
</dbReference>
<keyword evidence="1 8" id="KW-0963">Cytoplasm</keyword>
<organism evidence="11 12">
    <name type="scientific">Selenomonas sputigena</name>
    <dbReference type="NCBI Taxonomy" id="69823"/>
    <lineage>
        <taxon>Bacteria</taxon>
        <taxon>Bacillati</taxon>
        <taxon>Bacillota</taxon>
        <taxon>Negativicutes</taxon>
        <taxon>Selenomonadales</taxon>
        <taxon>Selenomonadaceae</taxon>
        <taxon>Selenomonas</taxon>
    </lineage>
</organism>
<dbReference type="Gene3D" id="3.90.550.10">
    <property type="entry name" value="Spore Coat Polysaccharide Biosynthesis Protein SpsA, Chain A"/>
    <property type="match status" value="1"/>
</dbReference>
<name>A0ABV3X3G1_9FIRM</name>
<reference evidence="11 12" key="1">
    <citation type="submission" date="2023-04" db="EMBL/GenBank/DDBJ databases">
        <title>Genome Sequence of Selenomonas sputigena ATCC 33150.</title>
        <authorList>
            <person name="Miller D.P."/>
            <person name="Anvari S."/>
            <person name="Polson S.W."/>
            <person name="Macdonald M."/>
            <person name="Mcdowell J.V."/>
        </authorList>
    </citation>
    <scope>NUCLEOTIDE SEQUENCE [LARGE SCALE GENOMIC DNA]</scope>
    <source>
        <strain evidence="11 12">ATCC 33150</strain>
    </source>
</reference>
<feature type="binding site" evidence="8">
    <location>
        <position position="110"/>
    </location>
    <ligand>
        <name>GTP</name>
        <dbReference type="ChEBI" id="CHEBI:37565"/>
    </ligand>
</feature>